<proteinExistence type="predicted"/>
<protein>
    <submittedName>
        <fullName evidence="1">Uncharacterized protein</fullName>
    </submittedName>
</protein>
<comment type="caution">
    <text evidence="1">The sequence shown here is derived from an EMBL/GenBank/DDBJ whole genome shotgun (WGS) entry which is preliminary data.</text>
</comment>
<evidence type="ECO:0000313" key="2">
    <source>
        <dbReference type="Proteomes" id="UP001175228"/>
    </source>
</evidence>
<name>A0AA39UD03_9AGAR</name>
<organism evidence="1 2">
    <name type="scientific">Armillaria luteobubalina</name>
    <dbReference type="NCBI Taxonomy" id="153913"/>
    <lineage>
        <taxon>Eukaryota</taxon>
        <taxon>Fungi</taxon>
        <taxon>Dikarya</taxon>
        <taxon>Basidiomycota</taxon>
        <taxon>Agaricomycotina</taxon>
        <taxon>Agaricomycetes</taxon>
        <taxon>Agaricomycetidae</taxon>
        <taxon>Agaricales</taxon>
        <taxon>Marasmiineae</taxon>
        <taxon>Physalacriaceae</taxon>
        <taxon>Armillaria</taxon>
    </lineage>
</organism>
<sequence>MAHVSWDVGSTSEMLGSTVTTEFGYPSLQNYPSYWYFTFYSLNSVGTTGRTTGRLEALLTALPRSSDVLVASYMRMGSEEYLELTGRFLGGQDLFASIHIEYINAGFLSILPFYPYLHEPVFDLLHELLPYILHFADTDTPRALCLTERCTLYRLARDFLWRNVTLRFGPNQKSIPDIFSFDPGHLGAIRTLSIIVDAHVDLGATSFPSVSDSMINIDRIRVSGGSGTFVGLVHENIAGSLVMLELYRCHAELQDFSGMAAITIRDLRILRYHSNVHFLLGPVTVVDLEVRGLGVSCFFM</sequence>
<dbReference type="Proteomes" id="UP001175228">
    <property type="component" value="Unassembled WGS sequence"/>
</dbReference>
<gene>
    <name evidence="1" type="ORF">EDD18DRAFT_1362598</name>
</gene>
<keyword evidence="2" id="KW-1185">Reference proteome</keyword>
<dbReference type="EMBL" id="JAUEPU010000067">
    <property type="protein sequence ID" value="KAK0482158.1"/>
    <property type="molecule type" value="Genomic_DNA"/>
</dbReference>
<evidence type="ECO:0000313" key="1">
    <source>
        <dbReference type="EMBL" id="KAK0482158.1"/>
    </source>
</evidence>
<reference evidence="1" key="1">
    <citation type="submission" date="2023-06" db="EMBL/GenBank/DDBJ databases">
        <authorList>
            <consortium name="Lawrence Berkeley National Laboratory"/>
            <person name="Ahrendt S."/>
            <person name="Sahu N."/>
            <person name="Indic B."/>
            <person name="Wong-Bajracharya J."/>
            <person name="Merenyi Z."/>
            <person name="Ke H.-M."/>
            <person name="Monk M."/>
            <person name="Kocsube S."/>
            <person name="Drula E."/>
            <person name="Lipzen A."/>
            <person name="Balint B."/>
            <person name="Henrissat B."/>
            <person name="Andreopoulos B."/>
            <person name="Martin F.M."/>
            <person name="Harder C.B."/>
            <person name="Rigling D."/>
            <person name="Ford K.L."/>
            <person name="Foster G.D."/>
            <person name="Pangilinan J."/>
            <person name="Papanicolaou A."/>
            <person name="Barry K."/>
            <person name="LaButti K."/>
            <person name="Viragh M."/>
            <person name="Koriabine M."/>
            <person name="Yan M."/>
            <person name="Riley R."/>
            <person name="Champramary S."/>
            <person name="Plett K.L."/>
            <person name="Tsai I.J."/>
            <person name="Slot J."/>
            <person name="Sipos G."/>
            <person name="Plett J."/>
            <person name="Nagy L.G."/>
            <person name="Grigoriev I.V."/>
        </authorList>
    </citation>
    <scope>NUCLEOTIDE SEQUENCE</scope>
    <source>
        <strain evidence="1">HWK02</strain>
    </source>
</reference>
<dbReference type="AlphaFoldDB" id="A0AA39UD03"/>
<accession>A0AA39UD03</accession>